<evidence type="ECO:0000256" key="2">
    <source>
        <dbReference type="ARBA" id="ARBA00010400"/>
    </source>
</evidence>
<organism evidence="6 7">
    <name type="scientific">Phytophthora infestans (strain T30-4)</name>
    <name type="common">Potato late blight agent</name>
    <dbReference type="NCBI Taxonomy" id="403677"/>
    <lineage>
        <taxon>Eukaryota</taxon>
        <taxon>Sar</taxon>
        <taxon>Stramenopiles</taxon>
        <taxon>Oomycota</taxon>
        <taxon>Peronosporomycetes</taxon>
        <taxon>Peronosporales</taxon>
        <taxon>Peronosporaceae</taxon>
        <taxon>Phytophthora</taxon>
    </lineage>
</organism>
<evidence type="ECO:0000256" key="4">
    <source>
        <dbReference type="ARBA" id="ARBA00022729"/>
    </source>
</evidence>
<feature type="chain" id="PRO_5044986141" description="RxLR effector protein" evidence="5">
    <location>
        <begin position="23"/>
        <end position="125"/>
    </location>
</feature>
<comment type="domain">
    <text evidence="5">The RxLR-dEER motif acts to carry the protein into the host cell cytoplasm through binding to cell surface phosphatidylinositol-3-phosphate.</text>
</comment>
<sequence length="125" mass="13512">MRSLFYVALAVAVLARTHVVAASTNADKPQLMSKTSPDFVGTVSTEPRKRFLRATDPEDVDLMTADEERTKYGSIDGIIKRLNAAGTLLNMGKIENKNAIKAAREAGTISKKESSAVKAFLGLKN</sequence>
<dbReference type="Proteomes" id="UP000006643">
    <property type="component" value="Unassembled WGS sequence"/>
</dbReference>
<keyword evidence="3 5" id="KW-0964">Secreted</keyword>
<dbReference type="eggNOG" id="ENOG502R809">
    <property type="taxonomic scope" value="Eukaryota"/>
</dbReference>
<dbReference type="EMBL" id="DS028184">
    <property type="protein sequence ID" value="EEY67908.1"/>
    <property type="molecule type" value="Genomic_DNA"/>
</dbReference>
<dbReference type="InterPro" id="IPR031825">
    <property type="entry name" value="RXLR"/>
</dbReference>
<dbReference type="RefSeq" id="XP_002997770.1">
    <property type="nucleotide sequence ID" value="XM_002997724.1"/>
</dbReference>
<dbReference type="InParanoid" id="D0NXV7"/>
<accession>D0NXV7</accession>
<comment type="similarity">
    <text evidence="2 5">Belongs to the RxLR effector family.</text>
</comment>
<dbReference type="HOGENOM" id="CLU_126839_1_0_1"/>
<evidence type="ECO:0000256" key="3">
    <source>
        <dbReference type="ARBA" id="ARBA00022525"/>
    </source>
</evidence>
<dbReference type="VEuPathDB" id="FungiDB:PITG_18318"/>
<dbReference type="OMA" id="MGAIHAD"/>
<evidence type="ECO:0000313" key="6">
    <source>
        <dbReference type="EMBL" id="EEY67908.1"/>
    </source>
</evidence>
<dbReference type="GeneID" id="9463151"/>
<name>D0NXV7_PHYIT</name>
<evidence type="ECO:0000256" key="5">
    <source>
        <dbReference type="RuleBase" id="RU367124"/>
    </source>
</evidence>
<comment type="function">
    <text evidence="5">Effector that suppresses plant defense responses during pathogen infection.</text>
</comment>
<dbReference type="OrthoDB" id="127736at2759"/>
<dbReference type="Pfam" id="PF16810">
    <property type="entry name" value="RXLR"/>
    <property type="match status" value="1"/>
</dbReference>
<dbReference type="KEGG" id="pif:PITG_18318"/>
<gene>
    <name evidence="6" type="ORF">PITG_18318</name>
</gene>
<feature type="signal peptide" evidence="5">
    <location>
        <begin position="1"/>
        <end position="22"/>
    </location>
</feature>
<proteinExistence type="inferred from homology"/>
<evidence type="ECO:0000256" key="1">
    <source>
        <dbReference type="ARBA" id="ARBA00004613"/>
    </source>
</evidence>
<comment type="subcellular location">
    <subcellularLocation>
        <location evidence="1 5">Secreted</location>
    </subcellularLocation>
</comment>
<reference evidence="7" key="1">
    <citation type="journal article" date="2009" name="Nature">
        <title>Genome sequence and analysis of the Irish potato famine pathogen Phytophthora infestans.</title>
        <authorList>
            <consortium name="The Broad Institute Genome Sequencing Platform"/>
            <person name="Haas B.J."/>
            <person name="Kamoun S."/>
            <person name="Zody M.C."/>
            <person name="Jiang R.H."/>
            <person name="Handsaker R.E."/>
            <person name="Cano L.M."/>
            <person name="Grabherr M."/>
            <person name="Kodira C.D."/>
            <person name="Raffaele S."/>
            <person name="Torto-Alalibo T."/>
            <person name="Bozkurt T.O."/>
            <person name="Ah-Fong A.M."/>
            <person name="Alvarado L."/>
            <person name="Anderson V.L."/>
            <person name="Armstrong M.R."/>
            <person name="Avrova A."/>
            <person name="Baxter L."/>
            <person name="Beynon J."/>
            <person name="Boevink P.C."/>
            <person name="Bollmann S.R."/>
            <person name="Bos J.I."/>
            <person name="Bulone V."/>
            <person name="Cai G."/>
            <person name="Cakir C."/>
            <person name="Carrington J.C."/>
            <person name="Chawner M."/>
            <person name="Conti L."/>
            <person name="Costanzo S."/>
            <person name="Ewan R."/>
            <person name="Fahlgren N."/>
            <person name="Fischbach M.A."/>
            <person name="Fugelstad J."/>
            <person name="Gilroy E.M."/>
            <person name="Gnerre S."/>
            <person name="Green P.J."/>
            <person name="Grenville-Briggs L.J."/>
            <person name="Griffith J."/>
            <person name="Grunwald N.J."/>
            <person name="Horn K."/>
            <person name="Horner N.R."/>
            <person name="Hu C.H."/>
            <person name="Huitema E."/>
            <person name="Jeong D.H."/>
            <person name="Jones A.M."/>
            <person name="Jones J.D."/>
            <person name="Jones R.W."/>
            <person name="Karlsson E.K."/>
            <person name="Kunjeti S.G."/>
            <person name="Lamour K."/>
            <person name="Liu Z."/>
            <person name="Ma L."/>
            <person name="Maclean D."/>
            <person name="Chibucos M.C."/>
            <person name="McDonald H."/>
            <person name="McWalters J."/>
            <person name="Meijer H.J."/>
            <person name="Morgan W."/>
            <person name="Morris P.F."/>
            <person name="Munro C.A."/>
            <person name="O'Neill K."/>
            <person name="Ospina-Giraldo M."/>
            <person name="Pinzon A."/>
            <person name="Pritchard L."/>
            <person name="Ramsahoye B."/>
            <person name="Ren Q."/>
            <person name="Restrepo S."/>
            <person name="Roy S."/>
            <person name="Sadanandom A."/>
            <person name="Savidor A."/>
            <person name="Schornack S."/>
            <person name="Schwartz D.C."/>
            <person name="Schumann U.D."/>
            <person name="Schwessinger B."/>
            <person name="Seyer L."/>
            <person name="Sharpe T."/>
            <person name="Silvar C."/>
            <person name="Song J."/>
            <person name="Studholme D.J."/>
            <person name="Sykes S."/>
            <person name="Thines M."/>
            <person name="van de Vondervoort P.J."/>
            <person name="Phuntumart V."/>
            <person name="Wawra S."/>
            <person name="Weide R."/>
            <person name="Win J."/>
            <person name="Young C."/>
            <person name="Zhou S."/>
            <person name="Fry W."/>
            <person name="Meyers B.C."/>
            <person name="van West P."/>
            <person name="Ristaino J."/>
            <person name="Govers F."/>
            <person name="Birch P.R."/>
            <person name="Whisson S.C."/>
            <person name="Judelson H.S."/>
            <person name="Nusbaum C."/>
        </authorList>
    </citation>
    <scope>NUCLEOTIDE SEQUENCE [LARGE SCALE GENOMIC DNA]</scope>
    <source>
        <strain evidence="7">T30-4</strain>
    </source>
</reference>
<protein>
    <recommendedName>
        <fullName evidence="5">RxLR effector protein</fullName>
    </recommendedName>
</protein>
<keyword evidence="7" id="KW-1185">Reference proteome</keyword>
<evidence type="ECO:0000313" key="7">
    <source>
        <dbReference type="Proteomes" id="UP000006643"/>
    </source>
</evidence>
<dbReference type="AlphaFoldDB" id="D0NXV7"/>
<keyword evidence="4 5" id="KW-0732">Signal</keyword>